<evidence type="ECO:0000313" key="2">
    <source>
        <dbReference type="EMBL" id="KAA0160472.1"/>
    </source>
</evidence>
<evidence type="ECO:0008006" key="4">
    <source>
        <dbReference type="Google" id="ProtNLM"/>
    </source>
</evidence>
<proteinExistence type="predicted"/>
<gene>
    <name evidence="2" type="ORF">FNF28_05428</name>
</gene>
<sequence length="356" mass="38305">MGGLARLPSRLPPLPLREQGQYLAMDQPTGAAGQRTSSVCSLVGSNGATASGETESAIAPSGSAAVPALCPVARSSGAQPTPRSSAMAVNVARRVKPLESLRRTAAHTIHSANDRITGETTATPAVMDGKPAGKKQGIVVFIGEVLFVALRPLVACFPPPREPGSTADLHDMMNMALFLIMGPLCIYSIFTGVMEVWPSLLGVTYFSLDMLWLVWDPSIVKQPGEIMMHHVVGLTTSACCIFVPIQWSAPLYGLTVEAHSFFIILQRRLGNTTSGFVAKTLMLITWIPMRLVASMYPTWIVHQQILDGKFSLPMGIVASVESIALVAMQIVWTIVIYQNRHKWFGTAKPGKAVKKA</sequence>
<name>A0A5A8D4T0_CAFRO</name>
<feature type="transmembrane region" description="Helical" evidence="1">
    <location>
        <begin position="227"/>
        <end position="245"/>
    </location>
</feature>
<feature type="transmembrane region" description="Helical" evidence="1">
    <location>
        <begin position="276"/>
        <end position="296"/>
    </location>
</feature>
<protein>
    <recommendedName>
        <fullName evidence="4">TLC domain-containing protein</fullName>
    </recommendedName>
</protein>
<evidence type="ECO:0000313" key="3">
    <source>
        <dbReference type="Proteomes" id="UP000324907"/>
    </source>
</evidence>
<dbReference type="Proteomes" id="UP000324907">
    <property type="component" value="Unassembled WGS sequence"/>
</dbReference>
<comment type="caution">
    <text evidence="2">The sequence shown here is derived from an EMBL/GenBank/DDBJ whole genome shotgun (WGS) entry which is preliminary data.</text>
</comment>
<feature type="transmembrane region" description="Helical" evidence="1">
    <location>
        <begin position="172"/>
        <end position="190"/>
    </location>
</feature>
<keyword evidence="1" id="KW-0812">Transmembrane</keyword>
<keyword evidence="1" id="KW-1133">Transmembrane helix</keyword>
<accession>A0A5A8D4T0</accession>
<dbReference type="EMBL" id="VLTL01000110">
    <property type="protein sequence ID" value="KAA0160472.1"/>
    <property type="molecule type" value="Genomic_DNA"/>
</dbReference>
<evidence type="ECO:0000256" key="1">
    <source>
        <dbReference type="SAM" id="Phobius"/>
    </source>
</evidence>
<reference evidence="2 3" key="1">
    <citation type="submission" date="2019-07" db="EMBL/GenBank/DDBJ databases">
        <title>Genomes of Cafeteria roenbergensis.</title>
        <authorList>
            <person name="Fischer M.G."/>
            <person name="Hackl T."/>
            <person name="Roman M."/>
        </authorList>
    </citation>
    <scope>NUCLEOTIDE SEQUENCE [LARGE SCALE GENOMIC DNA]</scope>
    <source>
        <strain evidence="2 3">RCC970-E3</strain>
    </source>
</reference>
<organism evidence="2 3">
    <name type="scientific">Cafeteria roenbergensis</name>
    <name type="common">Marine flagellate</name>
    <dbReference type="NCBI Taxonomy" id="33653"/>
    <lineage>
        <taxon>Eukaryota</taxon>
        <taxon>Sar</taxon>
        <taxon>Stramenopiles</taxon>
        <taxon>Bigyra</taxon>
        <taxon>Opalozoa</taxon>
        <taxon>Bicosoecida</taxon>
        <taxon>Cafeteriaceae</taxon>
        <taxon>Cafeteria</taxon>
    </lineage>
</organism>
<keyword evidence="1" id="KW-0472">Membrane</keyword>
<feature type="transmembrane region" description="Helical" evidence="1">
    <location>
        <begin position="316"/>
        <end position="337"/>
    </location>
</feature>
<dbReference type="AlphaFoldDB" id="A0A5A8D4T0"/>